<comment type="caution">
    <text evidence="5">The sequence shown here is derived from an EMBL/GenBank/DDBJ whole genome shotgun (WGS) entry which is preliminary data.</text>
</comment>
<reference evidence="5 6" key="1">
    <citation type="journal article" date="2021" name="Comput. Struct. Biotechnol. J.">
        <title>De novo genome assembly of the potent medicinal plant Rehmannia glutinosa using nanopore technology.</title>
        <authorList>
            <person name="Ma L."/>
            <person name="Dong C."/>
            <person name="Song C."/>
            <person name="Wang X."/>
            <person name="Zheng X."/>
            <person name="Niu Y."/>
            <person name="Chen S."/>
            <person name="Feng W."/>
        </authorList>
    </citation>
    <scope>NUCLEOTIDE SEQUENCE [LARGE SCALE GENOMIC DNA]</scope>
    <source>
        <strain evidence="5">DH-2019</strain>
    </source>
</reference>
<evidence type="ECO:0000259" key="4">
    <source>
        <dbReference type="PROSITE" id="PS51523"/>
    </source>
</evidence>
<dbReference type="EMBL" id="JABTTQ020001032">
    <property type="protein sequence ID" value="KAK6136534.1"/>
    <property type="molecule type" value="Genomic_DNA"/>
</dbReference>
<dbReference type="InterPro" id="IPR006456">
    <property type="entry name" value="ZF_HD_homeobox_Cys/His_dimer"/>
</dbReference>
<evidence type="ECO:0000313" key="6">
    <source>
        <dbReference type="Proteomes" id="UP001318860"/>
    </source>
</evidence>
<keyword evidence="1" id="KW-0479">Metal-binding</keyword>
<dbReference type="Pfam" id="PF04770">
    <property type="entry name" value="ZF-HD_dimer"/>
    <property type="match status" value="2"/>
</dbReference>
<keyword evidence="6" id="KW-1185">Reference proteome</keyword>
<sequence>MGGSGHGNNIVSYAECLKIHEHLGGKTDGCQEFEASGKMGVNCSICSCHRKFHKKVVKVEPPPVVKYKTEVVYTKCHKIHEFKFQNSVDGCQEFTPKGGDGTAMALTCGVCGCHKGFHRNEITKEVTSTD</sequence>
<protein>
    <recommendedName>
        <fullName evidence="4">ZF-HD dimerization-type domain-containing protein</fullName>
    </recommendedName>
</protein>
<feature type="domain" description="ZF-HD dimerization-type" evidence="4">
    <location>
        <begin position="13"/>
        <end position="56"/>
    </location>
</feature>
<name>A0ABR0VRD2_REHGL</name>
<proteinExistence type="predicted"/>
<organism evidence="5 6">
    <name type="scientific">Rehmannia glutinosa</name>
    <name type="common">Chinese foxglove</name>
    <dbReference type="NCBI Taxonomy" id="99300"/>
    <lineage>
        <taxon>Eukaryota</taxon>
        <taxon>Viridiplantae</taxon>
        <taxon>Streptophyta</taxon>
        <taxon>Embryophyta</taxon>
        <taxon>Tracheophyta</taxon>
        <taxon>Spermatophyta</taxon>
        <taxon>Magnoliopsida</taxon>
        <taxon>eudicotyledons</taxon>
        <taxon>Gunneridae</taxon>
        <taxon>Pentapetalae</taxon>
        <taxon>asterids</taxon>
        <taxon>lamiids</taxon>
        <taxon>Lamiales</taxon>
        <taxon>Orobanchaceae</taxon>
        <taxon>Rehmannieae</taxon>
        <taxon>Rehmannia</taxon>
    </lineage>
</organism>
<accession>A0ABR0VRD2</accession>
<keyword evidence="2" id="KW-0863">Zinc-finger</keyword>
<dbReference type="Proteomes" id="UP001318860">
    <property type="component" value="Unassembled WGS sequence"/>
</dbReference>
<keyword evidence="3" id="KW-0862">Zinc</keyword>
<gene>
    <name evidence="5" type="ORF">DH2020_029730</name>
</gene>
<dbReference type="PANTHER" id="PTHR31948">
    <property type="entry name" value="ZINC-FINGER HOMEODOMAIN PROTEIN 2"/>
    <property type="match status" value="1"/>
</dbReference>
<evidence type="ECO:0000256" key="1">
    <source>
        <dbReference type="ARBA" id="ARBA00022723"/>
    </source>
</evidence>
<evidence type="ECO:0000256" key="3">
    <source>
        <dbReference type="ARBA" id="ARBA00022833"/>
    </source>
</evidence>
<dbReference type="PROSITE" id="PS51523">
    <property type="entry name" value="ZF_HD_DIMER"/>
    <property type="match status" value="2"/>
</dbReference>
<evidence type="ECO:0000256" key="2">
    <source>
        <dbReference type="ARBA" id="ARBA00022771"/>
    </source>
</evidence>
<feature type="domain" description="ZF-HD dimerization-type" evidence="4">
    <location>
        <begin position="73"/>
        <end position="121"/>
    </location>
</feature>
<evidence type="ECO:0000313" key="5">
    <source>
        <dbReference type="EMBL" id="KAK6136534.1"/>
    </source>
</evidence>
<dbReference type="PANTHER" id="PTHR31948:SF148">
    <property type="entry name" value="MINI ZINC FINGER PROTEIN 3"/>
    <property type="match status" value="1"/>
</dbReference>